<dbReference type="EMBL" id="MFSP01000017">
    <property type="protein sequence ID" value="OGI69596.1"/>
    <property type="molecule type" value="Genomic_DNA"/>
</dbReference>
<dbReference type="InterPro" id="IPR022742">
    <property type="entry name" value="Hydrolase_4"/>
</dbReference>
<reference evidence="2 3" key="1">
    <citation type="journal article" date="2016" name="Nat. Commun.">
        <title>Thousands of microbial genomes shed light on interconnected biogeochemical processes in an aquifer system.</title>
        <authorList>
            <person name="Anantharaman K."/>
            <person name="Brown C.T."/>
            <person name="Hug L.A."/>
            <person name="Sharon I."/>
            <person name="Castelle C.J."/>
            <person name="Probst A.J."/>
            <person name="Thomas B.C."/>
            <person name="Singh A."/>
            <person name="Wilkins M.J."/>
            <person name="Karaoz U."/>
            <person name="Brodie E.L."/>
            <person name="Williams K.H."/>
            <person name="Hubbard S.S."/>
            <person name="Banfield J.F."/>
        </authorList>
    </citation>
    <scope>NUCLEOTIDE SEQUENCE [LARGE SCALE GENOMIC DNA]</scope>
</reference>
<accession>A0A1F6VJ63</accession>
<dbReference type="InterPro" id="IPR051044">
    <property type="entry name" value="MAG_DAG_Lipase"/>
</dbReference>
<organism evidence="2 3">
    <name type="scientific">Candidatus Muproteobacteria bacterium RBG_16_60_9</name>
    <dbReference type="NCBI Taxonomy" id="1817755"/>
    <lineage>
        <taxon>Bacteria</taxon>
        <taxon>Pseudomonadati</taxon>
        <taxon>Pseudomonadota</taxon>
        <taxon>Candidatus Muproteobacteria</taxon>
    </lineage>
</organism>
<dbReference type="Pfam" id="PF12146">
    <property type="entry name" value="Hydrolase_4"/>
    <property type="match status" value="1"/>
</dbReference>
<dbReference type="Proteomes" id="UP000179076">
    <property type="component" value="Unassembled WGS sequence"/>
</dbReference>
<protein>
    <recommendedName>
        <fullName evidence="1">Serine aminopeptidase S33 domain-containing protein</fullName>
    </recommendedName>
</protein>
<dbReference type="AlphaFoldDB" id="A0A1F6VJ63"/>
<sequence length="310" mass="34597">MGCATFSSATSQWRSFRAADGSEIHYRYWVGPETPRAAVQIVHGAAEHSGRYDRFAKALVSQGYAVYATDHRGHGRTRVRSKNLGDSAPDAWNNFVNDEQQLTQEIRFDHAGVKLVMFGHSLGSFIAQDYITRYGDSIDALVLSGTSYGPPPPKELMDGLNAAVKQAPLGPSAFWASLFTNFNKPFSEKPGFEWLSRDAAEVEKYVKDPQAGFAFSNELVRDIFQGFVEFRDPAREARIPKNLPILVIQGALDPVGGNLKGTQALLDRYQALGVKRVNHRFYEGARHEVLNETNRDDVTRDVLDWLKTSI</sequence>
<feature type="domain" description="Serine aminopeptidase S33" evidence="1">
    <location>
        <begin position="34"/>
        <end position="294"/>
    </location>
</feature>
<name>A0A1F6VJ63_9PROT</name>
<dbReference type="PANTHER" id="PTHR11614">
    <property type="entry name" value="PHOSPHOLIPASE-RELATED"/>
    <property type="match status" value="1"/>
</dbReference>
<dbReference type="InterPro" id="IPR029058">
    <property type="entry name" value="AB_hydrolase_fold"/>
</dbReference>
<gene>
    <name evidence="2" type="ORF">A2W18_02945</name>
</gene>
<dbReference type="SUPFAM" id="SSF53474">
    <property type="entry name" value="alpha/beta-Hydrolases"/>
    <property type="match status" value="1"/>
</dbReference>
<proteinExistence type="predicted"/>
<comment type="caution">
    <text evidence="2">The sequence shown here is derived from an EMBL/GenBank/DDBJ whole genome shotgun (WGS) entry which is preliminary data.</text>
</comment>
<evidence type="ECO:0000259" key="1">
    <source>
        <dbReference type="Pfam" id="PF12146"/>
    </source>
</evidence>
<evidence type="ECO:0000313" key="3">
    <source>
        <dbReference type="Proteomes" id="UP000179076"/>
    </source>
</evidence>
<dbReference type="Gene3D" id="3.40.50.1820">
    <property type="entry name" value="alpha/beta hydrolase"/>
    <property type="match status" value="1"/>
</dbReference>
<evidence type="ECO:0000313" key="2">
    <source>
        <dbReference type="EMBL" id="OGI69596.1"/>
    </source>
</evidence>